<keyword evidence="4" id="KW-0479">Metal-binding</keyword>
<dbReference type="FunFam" id="3.30.420.40:FF:000136">
    <property type="entry name" value="Putative fructokinase"/>
    <property type="match status" value="1"/>
</dbReference>
<evidence type="ECO:0000256" key="1">
    <source>
        <dbReference type="ARBA" id="ARBA00001946"/>
    </source>
</evidence>
<dbReference type="EMBL" id="FRAU01000004">
    <property type="protein sequence ID" value="SHK63009.1"/>
    <property type="molecule type" value="Genomic_DNA"/>
</dbReference>
<dbReference type="CDD" id="cd24067">
    <property type="entry name" value="ASKHA_NBD_ROK_BsFRK-like"/>
    <property type="match status" value="1"/>
</dbReference>
<dbReference type="GO" id="GO:0046872">
    <property type="term" value="F:metal ion binding"/>
    <property type="evidence" value="ECO:0007669"/>
    <property type="project" value="UniProtKB-KW"/>
</dbReference>
<evidence type="ECO:0000313" key="13">
    <source>
        <dbReference type="EMBL" id="SHK63009.1"/>
    </source>
</evidence>
<evidence type="ECO:0000256" key="4">
    <source>
        <dbReference type="ARBA" id="ARBA00022723"/>
    </source>
</evidence>
<keyword evidence="8" id="KW-0067">ATP-binding</keyword>
<comment type="cofactor">
    <cofactor evidence="1">
        <name>Mg(2+)</name>
        <dbReference type="ChEBI" id="CHEBI:18420"/>
    </cofactor>
</comment>
<dbReference type="InterPro" id="IPR049874">
    <property type="entry name" value="ROK_cs"/>
</dbReference>
<comment type="similarity">
    <text evidence="2">Belongs to the ROK (NagC/XylR) family.</text>
</comment>
<dbReference type="SUPFAM" id="SSF53067">
    <property type="entry name" value="Actin-like ATPase domain"/>
    <property type="match status" value="1"/>
</dbReference>
<name>A0A1M6U1F8_9BACT</name>
<evidence type="ECO:0000256" key="9">
    <source>
        <dbReference type="ARBA" id="ARBA00022842"/>
    </source>
</evidence>
<keyword evidence="3" id="KW-0808">Transferase</keyword>
<dbReference type="Gene3D" id="3.30.420.40">
    <property type="match status" value="2"/>
</dbReference>
<keyword evidence="10" id="KW-0119">Carbohydrate metabolism</keyword>
<accession>A0A1M6U1F8</accession>
<proteinExistence type="inferred from homology"/>
<evidence type="ECO:0000256" key="6">
    <source>
        <dbReference type="ARBA" id="ARBA00022777"/>
    </source>
</evidence>
<keyword evidence="14" id="KW-1185">Reference proteome</keyword>
<sequence length="292" mass="30820">MAEHPLLGGIEAGGTKFVCAVGTGPNDLRALARFPTTTPDETLSRVIDFFQKQPEPIAALGIGSFGPVDPDPASPTYGYITTTPKPGWAHTDVAGTLRRALNVPVAFDTDVNAAALGEHRWGAGRGLHTFVYLTIGTGIGGGAIVNGRRHHGHQHPEMGHLLIPRLPDDNRPGICPFHGDCLEGLASGPAIAARWGRPAPELPPSHPAWDQVAHYLALGLTNLILTLSPQRLILGGGVMHQTHLFPRLRQKVAACLNGYVTLPDLETFIVPPALGDRAGVLGALALAEEVLA</sequence>
<keyword evidence="7" id="KW-0862">Zinc</keyword>
<dbReference type="Pfam" id="PF00480">
    <property type="entry name" value="ROK"/>
    <property type="match status" value="1"/>
</dbReference>
<dbReference type="FunFam" id="3.30.420.40:FF:000153">
    <property type="entry name" value="Putative fructokinase"/>
    <property type="match status" value="1"/>
</dbReference>
<dbReference type="Proteomes" id="UP000185812">
    <property type="component" value="Unassembled WGS sequence"/>
</dbReference>
<evidence type="ECO:0000256" key="7">
    <source>
        <dbReference type="ARBA" id="ARBA00022833"/>
    </source>
</evidence>
<evidence type="ECO:0000256" key="2">
    <source>
        <dbReference type="ARBA" id="ARBA00006479"/>
    </source>
</evidence>
<comment type="catalytic activity">
    <reaction evidence="12">
        <text>D-fructose + ATP = D-fructose 6-phosphate + ADP + H(+)</text>
        <dbReference type="Rhea" id="RHEA:16125"/>
        <dbReference type="ChEBI" id="CHEBI:15378"/>
        <dbReference type="ChEBI" id="CHEBI:30616"/>
        <dbReference type="ChEBI" id="CHEBI:37721"/>
        <dbReference type="ChEBI" id="CHEBI:61527"/>
        <dbReference type="ChEBI" id="CHEBI:456216"/>
        <dbReference type="EC" id="2.7.1.4"/>
    </reaction>
</comment>
<dbReference type="InterPro" id="IPR000600">
    <property type="entry name" value="ROK"/>
</dbReference>
<organism evidence="13 14">
    <name type="scientific">Rhodothermus profundi</name>
    <dbReference type="NCBI Taxonomy" id="633813"/>
    <lineage>
        <taxon>Bacteria</taxon>
        <taxon>Pseudomonadati</taxon>
        <taxon>Rhodothermota</taxon>
        <taxon>Rhodothermia</taxon>
        <taxon>Rhodothermales</taxon>
        <taxon>Rhodothermaceae</taxon>
        <taxon>Rhodothermus</taxon>
    </lineage>
</organism>
<keyword evidence="6 13" id="KW-0418">Kinase</keyword>
<protein>
    <recommendedName>
        <fullName evidence="11">fructokinase</fullName>
        <ecNumber evidence="11">2.7.1.4</ecNumber>
    </recommendedName>
</protein>
<evidence type="ECO:0000313" key="14">
    <source>
        <dbReference type="Proteomes" id="UP000185812"/>
    </source>
</evidence>
<evidence type="ECO:0000256" key="5">
    <source>
        <dbReference type="ARBA" id="ARBA00022741"/>
    </source>
</evidence>
<dbReference type="EC" id="2.7.1.4" evidence="11"/>
<dbReference type="GO" id="GO:0005524">
    <property type="term" value="F:ATP binding"/>
    <property type="evidence" value="ECO:0007669"/>
    <property type="project" value="UniProtKB-KW"/>
</dbReference>
<reference evidence="14" key="1">
    <citation type="submission" date="2016-11" db="EMBL/GenBank/DDBJ databases">
        <authorList>
            <person name="Varghese N."/>
            <person name="Submissions S."/>
        </authorList>
    </citation>
    <scope>NUCLEOTIDE SEQUENCE [LARGE SCALE GENOMIC DNA]</scope>
    <source>
        <strain evidence="14">DSM 22212</strain>
    </source>
</reference>
<evidence type="ECO:0000256" key="10">
    <source>
        <dbReference type="ARBA" id="ARBA00023277"/>
    </source>
</evidence>
<dbReference type="PANTHER" id="PTHR42742:SF3">
    <property type="entry name" value="FRUCTOKINASE"/>
    <property type="match status" value="1"/>
</dbReference>
<evidence type="ECO:0000256" key="3">
    <source>
        <dbReference type="ARBA" id="ARBA00022679"/>
    </source>
</evidence>
<dbReference type="OrthoDB" id="9810372at2"/>
<dbReference type="RefSeq" id="WP_072715457.1">
    <property type="nucleotide sequence ID" value="NZ_FRAU01000004.1"/>
</dbReference>
<keyword evidence="9" id="KW-0460">Magnesium</keyword>
<dbReference type="InterPro" id="IPR043129">
    <property type="entry name" value="ATPase_NBD"/>
</dbReference>
<dbReference type="PROSITE" id="PS01125">
    <property type="entry name" value="ROK"/>
    <property type="match status" value="1"/>
</dbReference>
<dbReference type="STRING" id="633813.SAMN04488087_1620"/>
<evidence type="ECO:0000256" key="8">
    <source>
        <dbReference type="ARBA" id="ARBA00022840"/>
    </source>
</evidence>
<evidence type="ECO:0000256" key="12">
    <source>
        <dbReference type="ARBA" id="ARBA00048451"/>
    </source>
</evidence>
<dbReference type="PANTHER" id="PTHR42742">
    <property type="entry name" value="TRANSCRIPTIONAL REPRESSOR MPRA"/>
    <property type="match status" value="1"/>
</dbReference>
<dbReference type="AlphaFoldDB" id="A0A1M6U1F8"/>
<gene>
    <name evidence="13" type="ORF">SAMN04488087_1620</name>
</gene>
<dbReference type="InterPro" id="IPR051804">
    <property type="entry name" value="Carb_Metab_Reg_Kinase/Isom"/>
</dbReference>
<evidence type="ECO:0000256" key="11">
    <source>
        <dbReference type="ARBA" id="ARBA00038887"/>
    </source>
</evidence>
<keyword evidence="5" id="KW-0547">Nucleotide-binding</keyword>
<dbReference type="GO" id="GO:0008865">
    <property type="term" value="F:fructokinase activity"/>
    <property type="evidence" value="ECO:0007669"/>
    <property type="project" value="UniProtKB-EC"/>
</dbReference>